<keyword evidence="4" id="KW-1185">Reference proteome</keyword>
<feature type="domain" description="ER-bound oxygenase mpaB/mpaB'/Rubber oxygenase catalytic" evidence="2">
    <location>
        <begin position="65"/>
        <end position="233"/>
    </location>
</feature>
<evidence type="ECO:0000259" key="2">
    <source>
        <dbReference type="Pfam" id="PF09995"/>
    </source>
</evidence>
<dbReference type="EMBL" id="VCGU01000458">
    <property type="protein sequence ID" value="TRY63164.1"/>
    <property type="molecule type" value="Genomic_DNA"/>
</dbReference>
<gene>
    <name evidence="3" type="ORF">TCAL_10824</name>
</gene>
<dbReference type="OMA" id="VHLWRVI"/>
<feature type="transmembrane region" description="Helical" evidence="1">
    <location>
        <begin position="281"/>
        <end position="302"/>
    </location>
</feature>
<dbReference type="STRING" id="6832.A0A553NCJ6"/>
<dbReference type="OrthoDB" id="6361347at2759"/>
<reference evidence="3 4" key="1">
    <citation type="journal article" date="2018" name="Nat. Ecol. Evol.">
        <title>Genomic signatures of mitonuclear coevolution across populations of Tigriopus californicus.</title>
        <authorList>
            <person name="Barreto F.S."/>
            <person name="Watson E.T."/>
            <person name="Lima T.G."/>
            <person name="Willett C.S."/>
            <person name="Edmands S."/>
            <person name="Li W."/>
            <person name="Burton R.S."/>
        </authorList>
    </citation>
    <scope>NUCLEOTIDE SEQUENCE [LARGE SCALE GENOMIC DNA]</scope>
    <source>
        <strain evidence="3 4">San Diego</strain>
    </source>
</reference>
<dbReference type="PANTHER" id="PTHR37159:SF1">
    <property type="entry name" value="GH11867P"/>
    <property type="match status" value="1"/>
</dbReference>
<dbReference type="GO" id="GO:0016491">
    <property type="term" value="F:oxidoreductase activity"/>
    <property type="evidence" value="ECO:0007669"/>
    <property type="project" value="InterPro"/>
</dbReference>
<organism evidence="3 4">
    <name type="scientific">Tigriopus californicus</name>
    <name type="common">Marine copepod</name>
    <dbReference type="NCBI Taxonomy" id="6832"/>
    <lineage>
        <taxon>Eukaryota</taxon>
        <taxon>Metazoa</taxon>
        <taxon>Ecdysozoa</taxon>
        <taxon>Arthropoda</taxon>
        <taxon>Crustacea</taxon>
        <taxon>Multicrustacea</taxon>
        <taxon>Hexanauplia</taxon>
        <taxon>Copepoda</taxon>
        <taxon>Harpacticoida</taxon>
        <taxon>Harpacticidae</taxon>
        <taxon>Tigriopus</taxon>
    </lineage>
</organism>
<name>A0A553NCJ6_TIGCA</name>
<dbReference type="Proteomes" id="UP000318571">
    <property type="component" value="Chromosome 10"/>
</dbReference>
<evidence type="ECO:0000313" key="4">
    <source>
        <dbReference type="Proteomes" id="UP000318571"/>
    </source>
</evidence>
<keyword evidence="1" id="KW-0812">Transmembrane</keyword>
<keyword evidence="1" id="KW-1133">Transmembrane helix</keyword>
<feature type="transmembrane region" description="Helical" evidence="1">
    <location>
        <begin position="63"/>
        <end position="84"/>
    </location>
</feature>
<accession>A0A553NCJ6</accession>
<dbReference type="AlphaFoldDB" id="A0A553NCJ6"/>
<feature type="transmembrane region" description="Helical" evidence="1">
    <location>
        <begin position="239"/>
        <end position="260"/>
    </location>
</feature>
<evidence type="ECO:0000313" key="3">
    <source>
        <dbReference type="EMBL" id="TRY63164.1"/>
    </source>
</evidence>
<protein>
    <recommendedName>
        <fullName evidence="2">ER-bound oxygenase mpaB/mpaB'/Rubber oxygenase catalytic domain-containing protein</fullName>
    </recommendedName>
</protein>
<dbReference type="PANTHER" id="PTHR37159">
    <property type="entry name" value="GH11867P"/>
    <property type="match status" value="1"/>
</dbReference>
<sequence>MCRRGLNDKSYTNNNQVKFLDHTKYEDLFKRAQQHTHDVESQRKTKEDPEMLARAGELFQSHILSMFTSMMAGLLSLMFVPSIVNVLSTTRKSETPIKAFNRYLSTLNHVLEWYKSPMERLESLKKVRHLHTKANAVALNNQGVGMTQFDMLVTQWAFVGPIFIIPERVGIRAIGAKDLEALAHFWYLIGFYLGVKDEFNLCVGSVEEIQQFSRAILTQVIKPSLESPDTLKRNMADSLLIGINLLNPLVFPKAFLCFIFKMYEADIFEQYQKRPKEFLGTFTLDSLMYRFMCWVFDVLFHIRMTNGIMRWIVNALMRLDIYLANYLKLRTIRVYKKAHKID</sequence>
<dbReference type="Pfam" id="PF09995">
    <property type="entry name" value="MPAB_Lcp_cat"/>
    <property type="match status" value="1"/>
</dbReference>
<comment type="caution">
    <text evidence="3">The sequence shown here is derived from an EMBL/GenBank/DDBJ whole genome shotgun (WGS) entry which is preliminary data.</text>
</comment>
<keyword evidence="1" id="KW-0472">Membrane</keyword>
<proteinExistence type="predicted"/>
<evidence type="ECO:0000256" key="1">
    <source>
        <dbReference type="SAM" id="Phobius"/>
    </source>
</evidence>
<dbReference type="InterPro" id="IPR018713">
    <property type="entry name" value="MPAB/Lcp_cat_dom"/>
</dbReference>